<dbReference type="AlphaFoldDB" id="A0A1I4F5J5"/>
<keyword evidence="2" id="KW-1133">Transmembrane helix</keyword>
<dbReference type="EMBL" id="FOQY01000058">
    <property type="protein sequence ID" value="SFL13262.1"/>
    <property type="molecule type" value="Genomic_DNA"/>
</dbReference>
<keyword evidence="2" id="KW-0812">Transmembrane</keyword>
<keyword evidence="2" id="KW-0472">Membrane</keyword>
<dbReference type="GeneID" id="96303637"/>
<protein>
    <submittedName>
        <fullName evidence="3">Uncharacterized protein</fullName>
    </submittedName>
</protein>
<name>A0A1I4F5J5_9ACTN</name>
<sequence length="233" mass="25189">MNFEERLLMELKAEIGERNERAARGPARSKTRRRLLAGVAAAGIAAAAVVAVPLVTGSESSAYALTRNPDGSLTLKINEFRDSDQVERDLAELGVKADVSYVKPGTWCAPDRGRVVGASSVDPANLRSKDPKVKAEALKLMEDSPSQRAYELVRNGGGVRIYPKEIKPEQTAVMMFTENGDQTSGPEKPRVLWQFGFVLIDGPVKPCTVVDDPSWNDIGDPVKNPEAFPPAGS</sequence>
<evidence type="ECO:0000313" key="3">
    <source>
        <dbReference type="EMBL" id="SFL13262.1"/>
    </source>
</evidence>
<evidence type="ECO:0000256" key="2">
    <source>
        <dbReference type="SAM" id="Phobius"/>
    </source>
</evidence>
<gene>
    <name evidence="3" type="ORF">SAMN05216275_1584</name>
</gene>
<dbReference type="RefSeq" id="WP_093892127.1">
    <property type="nucleotide sequence ID" value="NZ_FOQY01000058.1"/>
</dbReference>
<evidence type="ECO:0000256" key="1">
    <source>
        <dbReference type="SAM" id="MobiDB-lite"/>
    </source>
</evidence>
<organism evidence="3 4">
    <name type="scientific">Streptosporangium canum</name>
    <dbReference type="NCBI Taxonomy" id="324952"/>
    <lineage>
        <taxon>Bacteria</taxon>
        <taxon>Bacillati</taxon>
        <taxon>Actinomycetota</taxon>
        <taxon>Actinomycetes</taxon>
        <taxon>Streptosporangiales</taxon>
        <taxon>Streptosporangiaceae</taxon>
        <taxon>Streptosporangium</taxon>
    </lineage>
</organism>
<dbReference type="Proteomes" id="UP000199111">
    <property type="component" value="Unassembled WGS sequence"/>
</dbReference>
<evidence type="ECO:0000313" key="4">
    <source>
        <dbReference type="Proteomes" id="UP000199111"/>
    </source>
</evidence>
<feature type="region of interest" description="Disordered" evidence="1">
    <location>
        <begin position="214"/>
        <end position="233"/>
    </location>
</feature>
<accession>A0A1I4F5J5</accession>
<reference evidence="4" key="1">
    <citation type="submission" date="2016-10" db="EMBL/GenBank/DDBJ databases">
        <authorList>
            <person name="Varghese N."/>
            <person name="Submissions S."/>
        </authorList>
    </citation>
    <scope>NUCLEOTIDE SEQUENCE [LARGE SCALE GENOMIC DNA]</scope>
    <source>
        <strain evidence="4">CGMCC 4.2126</strain>
    </source>
</reference>
<feature type="transmembrane region" description="Helical" evidence="2">
    <location>
        <begin position="35"/>
        <end position="55"/>
    </location>
</feature>
<proteinExistence type="predicted"/>
<keyword evidence="4" id="KW-1185">Reference proteome</keyword>